<evidence type="ECO:0000259" key="9">
    <source>
        <dbReference type="Pfam" id="PF02771"/>
    </source>
</evidence>
<feature type="domain" description="Acyl-CoA dehydrogenase/oxidase C-terminal" evidence="7">
    <location>
        <begin position="234"/>
        <end position="375"/>
    </location>
</feature>
<dbReference type="InterPro" id="IPR009100">
    <property type="entry name" value="AcylCoA_DH/oxidase_NM_dom_sf"/>
</dbReference>
<organism evidence="10 11">
    <name type="scientific">Heliophilum fasciatum</name>
    <dbReference type="NCBI Taxonomy" id="35700"/>
    <lineage>
        <taxon>Bacteria</taxon>
        <taxon>Bacillati</taxon>
        <taxon>Bacillota</taxon>
        <taxon>Clostridia</taxon>
        <taxon>Eubacteriales</taxon>
        <taxon>Heliobacteriaceae</taxon>
        <taxon>Heliophilum</taxon>
    </lineage>
</organism>
<comment type="cofactor">
    <cofactor evidence="1 6">
        <name>FAD</name>
        <dbReference type="ChEBI" id="CHEBI:57692"/>
    </cofactor>
</comment>
<evidence type="ECO:0000256" key="4">
    <source>
        <dbReference type="ARBA" id="ARBA00022827"/>
    </source>
</evidence>
<evidence type="ECO:0000313" key="10">
    <source>
        <dbReference type="EMBL" id="TCP54383.1"/>
    </source>
</evidence>
<dbReference type="Gene3D" id="1.10.540.10">
    <property type="entry name" value="Acyl-CoA dehydrogenase/oxidase, N-terminal domain"/>
    <property type="match status" value="1"/>
</dbReference>
<dbReference type="Pfam" id="PF02770">
    <property type="entry name" value="Acyl-CoA_dh_M"/>
    <property type="match status" value="1"/>
</dbReference>
<sequence length="401" mass="44474">MFNLELTEQHRMVEKTARDFALNEVGPRIRDLDRAMNFDAGLLKSMGELGLMGVCIPEAYGGAGMDYISYGLVCEELEYVDTSLRVILAVHIGLNSLSLLTWGTEEQKQKYLTPQAKGEKIACFGLTEPNAGTDVVGLESTAVKDGDTYILNGEKMWISLADVADHFLVIAWTDLEKKKRRDHSGLSAFIVERGFEGVSTASIHGKLGVRAGNTGSISMQDARVPAANLLGREGEGFKIAMFALDQGRFSVASGSTGLIRACRDASVKYALERTSFGKPIGENQLVKQMIAHMCRDYEMSRLLWLKAGWLKNKGERNTRETSLAKWFSCDAAERAAADAVQVYGAYGFSDEYPVERFYRNSKGASIYEGTREIHTVVQADYELGFRVDKPIRCQLPPWPFE</sequence>
<keyword evidence="3 6" id="KW-0285">Flavoprotein</keyword>
<dbReference type="PROSITE" id="PS00072">
    <property type="entry name" value="ACYL_COA_DH_1"/>
    <property type="match status" value="1"/>
</dbReference>
<evidence type="ECO:0000256" key="3">
    <source>
        <dbReference type="ARBA" id="ARBA00022630"/>
    </source>
</evidence>
<dbReference type="InterPro" id="IPR036250">
    <property type="entry name" value="AcylCo_DH-like_C"/>
</dbReference>
<evidence type="ECO:0000259" key="7">
    <source>
        <dbReference type="Pfam" id="PF00441"/>
    </source>
</evidence>
<dbReference type="InterPro" id="IPR009075">
    <property type="entry name" value="AcylCo_DH/oxidase_C"/>
</dbReference>
<evidence type="ECO:0000256" key="1">
    <source>
        <dbReference type="ARBA" id="ARBA00001974"/>
    </source>
</evidence>
<dbReference type="FunFam" id="1.20.140.10:FF:000011">
    <property type="entry name" value="Medium-chain specific acyl-CoA dehydrogenase, mitochondrial"/>
    <property type="match status" value="1"/>
</dbReference>
<dbReference type="EMBL" id="SLXT01000066">
    <property type="protein sequence ID" value="TCP54383.1"/>
    <property type="molecule type" value="Genomic_DNA"/>
</dbReference>
<dbReference type="FunFam" id="1.10.540.10:FF:000002">
    <property type="entry name" value="Acyl-CoA dehydrogenase FadE19"/>
    <property type="match status" value="1"/>
</dbReference>
<dbReference type="PANTHER" id="PTHR43884:SF12">
    <property type="entry name" value="ISOVALERYL-COA DEHYDROGENASE, MITOCHONDRIAL-RELATED"/>
    <property type="match status" value="1"/>
</dbReference>
<dbReference type="GO" id="GO:0003995">
    <property type="term" value="F:acyl-CoA dehydrogenase activity"/>
    <property type="evidence" value="ECO:0007669"/>
    <property type="project" value="InterPro"/>
</dbReference>
<dbReference type="GO" id="GO:0050660">
    <property type="term" value="F:flavin adenine dinucleotide binding"/>
    <property type="evidence" value="ECO:0007669"/>
    <property type="project" value="InterPro"/>
</dbReference>
<evidence type="ECO:0000259" key="8">
    <source>
        <dbReference type="Pfam" id="PF02770"/>
    </source>
</evidence>
<evidence type="ECO:0000256" key="6">
    <source>
        <dbReference type="RuleBase" id="RU362125"/>
    </source>
</evidence>
<keyword evidence="11" id="KW-1185">Reference proteome</keyword>
<name>A0A4R2QWB8_9FIRM</name>
<keyword evidence="4 6" id="KW-0274">FAD</keyword>
<dbReference type="InterPro" id="IPR037069">
    <property type="entry name" value="AcylCoA_DH/ox_N_sf"/>
</dbReference>
<comment type="similarity">
    <text evidence="2 6">Belongs to the acyl-CoA dehydrogenase family.</text>
</comment>
<dbReference type="InterPro" id="IPR013786">
    <property type="entry name" value="AcylCoA_DH/ox_N"/>
</dbReference>
<gene>
    <name evidence="10" type="ORF">EDD73_1662</name>
</gene>
<dbReference type="InterPro" id="IPR046373">
    <property type="entry name" value="Acyl-CoA_Oxase/DH_mid-dom_sf"/>
</dbReference>
<evidence type="ECO:0000256" key="2">
    <source>
        <dbReference type="ARBA" id="ARBA00009347"/>
    </source>
</evidence>
<dbReference type="SUPFAM" id="SSF56645">
    <property type="entry name" value="Acyl-CoA dehydrogenase NM domain-like"/>
    <property type="match status" value="1"/>
</dbReference>
<reference evidence="10 11" key="1">
    <citation type="submission" date="2019-03" db="EMBL/GenBank/DDBJ databases">
        <title>Genomic Encyclopedia of Type Strains, Phase IV (KMG-IV): sequencing the most valuable type-strain genomes for metagenomic binning, comparative biology and taxonomic classification.</title>
        <authorList>
            <person name="Goeker M."/>
        </authorList>
    </citation>
    <scope>NUCLEOTIDE SEQUENCE [LARGE SCALE GENOMIC DNA]</scope>
    <source>
        <strain evidence="10 11">DSM 11170</strain>
    </source>
</reference>
<dbReference type="InterPro" id="IPR006091">
    <property type="entry name" value="Acyl-CoA_Oxase/DH_mid-dom"/>
</dbReference>
<accession>A0A4R2QWB8</accession>
<feature type="domain" description="Acyl-CoA dehydrogenase/oxidase N-terminal" evidence="9">
    <location>
        <begin position="7"/>
        <end position="119"/>
    </location>
</feature>
<proteinExistence type="inferred from homology"/>
<evidence type="ECO:0000256" key="5">
    <source>
        <dbReference type="ARBA" id="ARBA00023002"/>
    </source>
</evidence>
<dbReference type="Proteomes" id="UP000294813">
    <property type="component" value="Unassembled WGS sequence"/>
</dbReference>
<dbReference type="RefSeq" id="WP_131921187.1">
    <property type="nucleotide sequence ID" value="NZ_JAOQNU010000067.1"/>
</dbReference>
<dbReference type="Pfam" id="PF02771">
    <property type="entry name" value="Acyl-CoA_dh_N"/>
    <property type="match status" value="1"/>
</dbReference>
<dbReference type="Pfam" id="PF00441">
    <property type="entry name" value="Acyl-CoA_dh_1"/>
    <property type="match status" value="1"/>
</dbReference>
<evidence type="ECO:0000313" key="11">
    <source>
        <dbReference type="Proteomes" id="UP000294813"/>
    </source>
</evidence>
<feature type="domain" description="Acyl-CoA oxidase/dehydrogenase middle" evidence="8">
    <location>
        <begin position="123"/>
        <end position="221"/>
    </location>
</feature>
<dbReference type="AlphaFoldDB" id="A0A4R2QWB8"/>
<dbReference type="InterPro" id="IPR006089">
    <property type="entry name" value="Acyl-CoA_DH_CS"/>
</dbReference>
<keyword evidence="5 6" id="KW-0560">Oxidoreductase</keyword>
<dbReference type="FunFam" id="2.40.110.10:FF:000002">
    <property type="entry name" value="Acyl-CoA dehydrogenase fadE12"/>
    <property type="match status" value="1"/>
</dbReference>
<comment type="caution">
    <text evidence="10">The sequence shown here is derived from an EMBL/GenBank/DDBJ whole genome shotgun (WGS) entry which is preliminary data.</text>
</comment>
<dbReference type="Gene3D" id="1.20.140.10">
    <property type="entry name" value="Butyryl-CoA Dehydrogenase, subunit A, domain 3"/>
    <property type="match status" value="1"/>
</dbReference>
<dbReference type="PANTHER" id="PTHR43884">
    <property type="entry name" value="ACYL-COA DEHYDROGENASE"/>
    <property type="match status" value="1"/>
</dbReference>
<dbReference type="OrthoDB" id="9802447at2"/>
<dbReference type="SUPFAM" id="SSF47203">
    <property type="entry name" value="Acyl-CoA dehydrogenase C-terminal domain-like"/>
    <property type="match status" value="1"/>
</dbReference>
<dbReference type="Gene3D" id="2.40.110.10">
    <property type="entry name" value="Butyryl-CoA Dehydrogenase, subunit A, domain 2"/>
    <property type="match status" value="1"/>
</dbReference>
<protein>
    <submittedName>
        <fullName evidence="10">Glutaryl-CoA dehydrogenase (Non-decarboxylating)</fullName>
    </submittedName>
</protein>